<evidence type="ECO:0000256" key="2">
    <source>
        <dbReference type="ARBA" id="ARBA00023015"/>
    </source>
</evidence>
<feature type="domain" description="RNA polymerase sigma factor 70 region 4 type 2" evidence="8">
    <location>
        <begin position="114"/>
        <end position="164"/>
    </location>
</feature>
<dbReference type="SUPFAM" id="SSF88946">
    <property type="entry name" value="Sigma2 domain of RNA polymerase sigma factors"/>
    <property type="match status" value="1"/>
</dbReference>
<feature type="domain" description="RNA polymerase sigma-70 region 2" evidence="7">
    <location>
        <begin position="15"/>
        <end position="81"/>
    </location>
</feature>
<dbReference type="Gene3D" id="1.10.10.10">
    <property type="entry name" value="Winged helix-like DNA-binding domain superfamily/Winged helix DNA-binding domain"/>
    <property type="match status" value="1"/>
</dbReference>
<keyword evidence="5 6" id="KW-0804">Transcription</keyword>
<evidence type="ECO:0000259" key="7">
    <source>
        <dbReference type="Pfam" id="PF04542"/>
    </source>
</evidence>
<proteinExistence type="inferred from homology"/>
<dbReference type="Gene3D" id="1.10.1740.10">
    <property type="match status" value="1"/>
</dbReference>
<accession>A0A223KWM9</accession>
<dbReference type="STRING" id="1314751.GCA_001591425_02247"/>
<dbReference type="EMBL" id="CP018866">
    <property type="protein sequence ID" value="AST93852.1"/>
    <property type="molecule type" value="Genomic_DNA"/>
</dbReference>
<evidence type="ECO:0000313" key="10">
    <source>
        <dbReference type="Proteomes" id="UP000215224"/>
    </source>
</evidence>
<dbReference type="InterPro" id="IPR013325">
    <property type="entry name" value="RNA_pol_sigma_r2"/>
</dbReference>
<dbReference type="GO" id="GO:0003677">
    <property type="term" value="F:DNA binding"/>
    <property type="evidence" value="ECO:0007669"/>
    <property type="project" value="UniProtKB-KW"/>
</dbReference>
<sequence length="180" mass="21396">MLSDKEKKDKVEEWYSQHSDDIFKYIGLMLNDYHKAEDLTQETFVKSFIYFEQFQYNSSVKTWLFMIARNTTIDYLRKNKKYKIIAALLSKNLESDVINTAEEIIELKEDVSYLYTSIKNLKPAYREVIILRKIKGFSTKETSEILGWTESKVKSTLFRSIKKLEQELNKGGYVYEQKFS</sequence>
<evidence type="ECO:0000256" key="6">
    <source>
        <dbReference type="RuleBase" id="RU000716"/>
    </source>
</evidence>
<dbReference type="SUPFAM" id="SSF88659">
    <property type="entry name" value="Sigma3 and sigma4 domains of RNA polymerase sigma factors"/>
    <property type="match status" value="1"/>
</dbReference>
<keyword evidence="10" id="KW-1185">Reference proteome</keyword>
<evidence type="ECO:0000256" key="5">
    <source>
        <dbReference type="ARBA" id="ARBA00023163"/>
    </source>
</evidence>
<dbReference type="InterPro" id="IPR000838">
    <property type="entry name" value="RNA_pol_sigma70_ECF_CS"/>
</dbReference>
<dbReference type="CDD" id="cd06171">
    <property type="entry name" value="Sigma70_r4"/>
    <property type="match status" value="1"/>
</dbReference>
<dbReference type="GO" id="GO:0006950">
    <property type="term" value="P:response to stress"/>
    <property type="evidence" value="ECO:0007669"/>
    <property type="project" value="UniProtKB-ARBA"/>
</dbReference>
<dbReference type="NCBIfam" id="TIGR02937">
    <property type="entry name" value="sigma70-ECF"/>
    <property type="match status" value="1"/>
</dbReference>
<dbReference type="Proteomes" id="UP000215224">
    <property type="component" value="Chromosome"/>
</dbReference>
<comment type="similarity">
    <text evidence="1 6">Belongs to the sigma-70 factor family. ECF subfamily.</text>
</comment>
<dbReference type="KEGG" id="bcoh:BC6307_22530"/>
<dbReference type="InterPro" id="IPR036388">
    <property type="entry name" value="WH-like_DNA-bd_sf"/>
</dbReference>
<dbReference type="InterPro" id="IPR013249">
    <property type="entry name" value="RNA_pol_sigma70_r4_t2"/>
</dbReference>
<dbReference type="PANTHER" id="PTHR43133:SF52">
    <property type="entry name" value="ECF RNA POLYMERASE SIGMA FACTOR SIGL"/>
    <property type="match status" value="1"/>
</dbReference>
<dbReference type="InterPro" id="IPR039425">
    <property type="entry name" value="RNA_pol_sigma-70-like"/>
</dbReference>
<dbReference type="Pfam" id="PF04542">
    <property type="entry name" value="Sigma70_r2"/>
    <property type="match status" value="1"/>
</dbReference>
<gene>
    <name evidence="9" type="ORF">BC6307_22530</name>
</gene>
<dbReference type="AlphaFoldDB" id="A0A223KWM9"/>
<evidence type="ECO:0000256" key="4">
    <source>
        <dbReference type="ARBA" id="ARBA00023125"/>
    </source>
</evidence>
<keyword evidence="3 6" id="KW-0731">Sigma factor</keyword>
<evidence type="ECO:0000259" key="8">
    <source>
        <dbReference type="Pfam" id="PF08281"/>
    </source>
</evidence>
<dbReference type="PROSITE" id="PS01063">
    <property type="entry name" value="SIGMA70_ECF"/>
    <property type="match status" value="1"/>
</dbReference>
<dbReference type="GO" id="GO:0016987">
    <property type="term" value="F:sigma factor activity"/>
    <property type="evidence" value="ECO:0007669"/>
    <property type="project" value="UniProtKB-KW"/>
</dbReference>
<evidence type="ECO:0000313" key="9">
    <source>
        <dbReference type="EMBL" id="AST93852.1"/>
    </source>
</evidence>
<dbReference type="Pfam" id="PF08281">
    <property type="entry name" value="Sigma70_r4_2"/>
    <property type="match status" value="1"/>
</dbReference>
<keyword evidence="4 6" id="KW-0238">DNA-binding</keyword>
<organism evidence="9 10">
    <name type="scientific">Sutcliffiella cohnii</name>
    <dbReference type="NCBI Taxonomy" id="33932"/>
    <lineage>
        <taxon>Bacteria</taxon>
        <taxon>Bacillati</taxon>
        <taxon>Bacillota</taxon>
        <taxon>Bacilli</taxon>
        <taxon>Bacillales</taxon>
        <taxon>Bacillaceae</taxon>
        <taxon>Sutcliffiella</taxon>
    </lineage>
</organism>
<dbReference type="InterPro" id="IPR014284">
    <property type="entry name" value="RNA_pol_sigma-70_dom"/>
</dbReference>
<dbReference type="RefSeq" id="WP_066415983.1">
    <property type="nucleotide sequence ID" value="NZ_CP018866.1"/>
</dbReference>
<reference evidence="9 10" key="1">
    <citation type="submission" date="2016-12" db="EMBL/GenBank/DDBJ databases">
        <title>The whole genome sequencing and assembly of Bacillus cohnii DSM 6307T strain.</title>
        <authorList>
            <person name="Lee Y.-J."/>
            <person name="Yi H."/>
            <person name="Bahn Y.-S."/>
            <person name="Kim J.F."/>
            <person name="Lee D.-W."/>
        </authorList>
    </citation>
    <scope>NUCLEOTIDE SEQUENCE [LARGE SCALE GENOMIC DNA]</scope>
    <source>
        <strain evidence="9 10">DSM 6307</strain>
    </source>
</reference>
<protein>
    <recommendedName>
        <fullName evidence="6">RNA polymerase sigma factor</fullName>
    </recommendedName>
</protein>
<keyword evidence="2 6" id="KW-0805">Transcription regulation</keyword>
<evidence type="ECO:0000256" key="3">
    <source>
        <dbReference type="ARBA" id="ARBA00023082"/>
    </source>
</evidence>
<dbReference type="InterPro" id="IPR013324">
    <property type="entry name" value="RNA_pol_sigma_r3/r4-like"/>
</dbReference>
<dbReference type="GO" id="GO:0006352">
    <property type="term" value="P:DNA-templated transcription initiation"/>
    <property type="evidence" value="ECO:0007669"/>
    <property type="project" value="InterPro"/>
</dbReference>
<dbReference type="InterPro" id="IPR007627">
    <property type="entry name" value="RNA_pol_sigma70_r2"/>
</dbReference>
<name>A0A223KWM9_9BACI</name>
<dbReference type="PANTHER" id="PTHR43133">
    <property type="entry name" value="RNA POLYMERASE ECF-TYPE SIGMA FACTO"/>
    <property type="match status" value="1"/>
</dbReference>
<evidence type="ECO:0000256" key="1">
    <source>
        <dbReference type="ARBA" id="ARBA00010641"/>
    </source>
</evidence>